<comment type="cofactor">
    <cofactor evidence="1">
        <name>[4Fe-4S] cluster</name>
        <dbReference type="ChEBI" id="CHEBI:49883"/>
    </cofactor>
</comment>
<dbReference type="EMBL" id="CP032184">
    <property type="protein sequence ID" value="AXZ49545.1"/>
    <property type="molecule type" value="Genomic_DNA"/>
</dbReference>
<dbReference type="SFLD" id="SFLDS00029">
    <property type="entry name" value="Radical_SAM"/>
    <property type="match status" value="1"/>
</dbReference>
<dbReference type="PIRSF" id="PIRSF000371">
    <property type="entry name" value="PFL_act_enz"/>
    <property type="match status" value="1"/>
</dbReference>
<name>A0A0D7M2K8_CITFR</name>
<reference evidence="14" key="4">
    <citation type="submission" date="2020-09" db="EMBL/GenBank/DDBJ databases">
        <authorList>
            <consortium name="NCBI Pathogen Detection Project"/>
        </authorList>
    </citation>
    <scope>NUCLEOTIDE SEQUENCE</scope>
    <source>
        <strain evidence="14">O50</strain>
    </source>
</reference>
<reference evidence="17" key="3">
    <citation type="submission" date="2020-06" db="EMBL/GenBank/DDBJ databases">
        <title>REHAB project genomes.</title>
        <authorList>
            <person name="Shaw L.P."/>
        </authorList>
    </citation>
    <scope>NUCLEOTIDE SEQUENCE [LARGE SCALE GENOMIC DNA]</scope>
    <source>
        <strain evidence="17">RHBSTW-00370</strain>
    </source>
</reference>
<evidence type="ECO:0000313" key="13">
    <source>
        <dbReference type="EMBL" id="EMN4145620.1"/>
    </source>
</evidence>
<evidence type="ECO:0000313" key="12">
    <source>
        <dbReference type="EMBL" id="EHT9937784.1"/>
    </source>
</evidence>
<dbReference type="InterPro" id="IPR040074">
    <property type="entry name" value="BssD/PflA/YjjW"/>
</dbReference>
<dbReference type="GO" id="GO:0016491">
    <property type="term" value="F:oxidoreductase activity"/>
    <property type="evidence" value="ECO:0007669"/>
    <property type="project" value="UniProtKB-KW"/>
</dbReference>
<reference evidence="14" key="1">
    <citation type="journal article" date="2018" name="Genome Biol.">
        <title>SKESA: strategic k-mer extension for scrupulous assemblies.</title>
        <authorList>
            <person name="Souvorov A."/>
            <person name="Agarwala R."/>
            <person name="Lipman D.J."/>
        </authorList>
    </citation>
    <scope>NUCLEOTIDE SEQUENCE</scope>
    <source>
        <strain evidence="14">O50</strain>
    </source>
</reference>
<dbReference type="Pfam" id="PF00037">
    <property type="entry name" value="Fer4"/>
    <property type="match status" value="1"/>
</dbReference>
<reference evidence="11 16" key="2">
    <citation type="submission" date="2018-09" db="EMBL/GenBank/DDBJ databases">
        <title>Whole genome sequencing of Citrobacter freundii AR_0116.</title>
        <authorList>
            <person name="Conlan S."/>
            <person name="Thomas P.J."/>
            <person name="Mullikin J."/>
            <person name="Frank K.M."/>
            <person name="Segre J.A."/>
        </authorList>
    </citation>
    <scope>NUCLEOTIDE SEQUENCE [LARGE SCALE GENOMIC DNA]</scope>
    <source>
        <strain evidence="11 16">AR_0116</strain>
    </source>
</reference>
<keyword evidence="4" id="KW-0949">S-adenosyl-L-methionine</keyword>
<dbReference type="InterPro" id="IPR001989">
    <property type="entry name" value="Radical_activat_CS"/>
</dbReference>
<dbReference type="PANTHER" id="PTHR30352:SF4">
    <property type="entry name" value="PYRUVATE FORMATE-LYASE 2-ACTIVATING ENZYME"/>
    <property type="match status" value="1"/>
</dbReference>
<dbReference type="EMBL" id="CP056573">
    <property type="protein sequence ID" value="QLV29373.1"/>
    <property type="molecule type" value="Genomic_DNA"/>
</dbReference>
<dbReference type="SUPFAM" id="SSF102114">
    <property type="entry name" value="Radical SAM enzymes"/>
    <property type="match status" value="1"/>
</dbReference>
<dbReference type="EMBL" id="DACSXJ010000031">
    <property type="protein sequence ID" value="HAT3899512.1"/>
    <property type="molecule type" value="Genomic_DNA"/>
</dbReference>
<dbReference type="PROSITE" id="PS51379">
    <property type="entry name" value="4FE4S_FER_2"/>
    <property type="match status" value="2"/>
</dbReference>
<dbReference type="GO" id="GO:0051539">
    <property type="term" value="F:4 iron, 4 sulfur cluster binding"/>
    <property type="evidence" value="ECO:0007669"/>
    <property type="project" value="UniProtKB-KW"/>
</dbReference>
<evidence type="ECO:0000256" key="5">
    <source>
        <dbReference type="ARBA" id="ARBA00022723"/>
    </source>
</evidence>
<dbReference type="PROSITE" id="PS01087">
    <property type="entry name" value="RADICAL_ACTIVATING"/>
    <property type="match status" value="1"/>
</dbReference>
<evidence type="ECO:0000256" key="8">
    <source>
        <dbReference type="ARBA" id="ARBA00023014"/>
    </source>
</evidence>
<evidence type="ECO:0000313" key="17">
    <source>
        <dbReference type="Proteomes" id="UP000512222"/>
    </source>
</evidence>
<dbReference type="RefSeq" id="WP_003037447.1">
    <property type="nucleotide sequence ID" value="NZ_AP026940.1"/>
</dbReference>
<proteinExistence type="inferred from homology"/>
<dbReference type="InterPro" id="IPR007197">
    <property type="entry name" value="rSAM"/>
</dbReference>
<dbReference type="GeneID" id="86999782"/>
<dbReference type="NCBIfam" id="TIGR02494">
    <property type="entry name" value="PFLE_PFLC"/>
    <property type="match status" value="1"/>
</dbReference>
<evidence type="ECO:0000256" key="3">
    <source>
        <dbReference type="ARBA" id="ARBA00022485"/>
    </source>
</evidence>
<evidence type="ECO:0000313" key="14">
    <source>
        <dbReference type="EMBL" id="HAT3899512.1"/>
    </source>
</evidence>
<keyword evidence="8" id="KW-0411">Iron-sulfur</keyword>
<reference evidence="15" key="5">
    <citation type="journal article" date="2021" name="Microb. Genom.">
        <title>A genomic epidemiological study shows that prevalence of antimicrobial resistance in Enterobacterales is associated with the livestock host, as well as antimicrobial usage.</title>
        <authorList>
            <person name="AbuOun M."/>
            <person name="Jones H."/>
            <person name="Stubberfield E."/>
            <person name="Gilson D."/>
            <person name="Shaw L.P."/>
            <person name="Hubbard A.T.M."/>
            <person name="Chau K.K."/>
            <person name="Sebra R."/>
            <person name="Peto T.E.A."/>
            <person name="Crook D.W."/>
            <person name="Read D.S."/>
            <person name="Gweon H.S."/>
            <person name="Walker A.S."/>
            <person name="Stoesser N."/>
            <person name="Smith R.P."/>
            <person name="Anjum M.F."/>
            <person name="On Behalf Of The Rehab Consortium."/>
        </authorList>
    </citation>
    <scope>NUCLEOTIDE SEQUENCE</scope>
    <source>
        <strain evidence="15">RHBSTW-00370</strain>
    </source>
</reference>
<evidence type="ECO:0000313" key="16">
    <source>
        <dbReference type="Proteomes" id="UP000263627"/>
    </source>
</evidence>
<dbReference type="GO" id="GO:0046872">
    <property type="term" value="F:metal ion binding"/>
    <property type="evidence" value="ECO:0007669"/>
    <property type="project" value="UniProtKB-KW"/>
</dbReference>
<dbReference type="Gene3D" id="3.80.30.10">
    <property type="entry name" value="pyruvate-formate lyase- activating enzyme"/>
    <property type="match status" value="1"/>
</dbReference>
<dbReference type="SUPFAM" id="SSF54862">
    <property type="entry name" value="4Fe-4S ferredoxins"/>
    <property type="match status" value="1"/>
</dbReference>
<evidence type="ECO:0000256" key="7">
    <source>
        <dbReference type="ARBA" id="ARBA00023004"/>
    </source>
</evidence>
<evidence type="ECO:0000259" key="10">
    <source>
        <dbReference type="PROSITE" id="PS51918"/>
    </source>
</evidence>
<evidence type="ECO:0000313" key="15">
    <source>
        <dbReference type="EMBL" id="QLV29373.1"/>
    </source>
</evidence>
<dbReference type="InterPro" id="IPR017896">
    <property type="entry name" value="4Fe4S_Fe-S-bd"/>
</dbReference>
<dbReference type="InterPro" id="IPR017900">
    <property type="entry name" value="4Fe4S_Fe_S_CS"/>
</dbReference>
<evidence type="ECO:0000256" key="2">
    <source>
        <dbReference type="ARBA" id="ARBA00009777"/>
    </source>
</evidence>
<feature type="domain" description="Radical SAM core" evidence="10">
    <location>
        <begin position="28"/>
        <end position="315"/>
    </location>
</feature>
<evidence type="ECO:0000313" key="11">
    <source>
        <dbReference type="EMBL" id="AXZ49545.1"/>
    </source>
</evidence>
<dbReference type="PROSITE" id="PS51918">
    <property type="entry name" value="RADICAL_SAM"/>
    <property type="match status" value="1"/>
</dbReference>
<accession>A0A0D7M2K8</accession>
<dbReference type="InterPro" id="IPR058240">
    <property type="entry name" value="rSAM_sf"/>
</dbReference>
<organism evidence="14">
    <name type="scientific">Citrobacter freundii</name>
    <dbReference type="NCBI Taxonomy" id="546"/>
    <lineage>
        <taxon>Bacteria</taxon>
        <taxon>Pseudomonadati</taxon>
        <taxon>Pseudomonadota</taxon>
        <taxon>Gammaproteobacteria</taxon>
        <taxon>Enterobacterales</taxon>
        <taxon>Enterobacteriaceae</taxon>
        <taxon>Citrobacter</taxon>
        <taxon>Citrobacter freundii complex</taxon>
    </lineage>
</organism>
<evidence type="ECO:0000256" key="4">
    <source>
        <dbReference type="ARBA" id="ARBA00022691"/>
    </source>
</evidence>
<evidence type="ECO:0000256" key="6">
    <source>
        <dbReference type="ARBA" id="ARBA00023002"/>
    </source>
</evidence>
<keyword evidence="6" id="KW-0560">Oxidoreductase</keyword>
<keyword evidence="5" id="KW-0479">Metal-binding</keyword>
<dbReference type="Pfam" id="PF04055">
    <property type="entry name" value="Radical_SAM"/>
    <property type="match status" value="1"/>
</dbReference>
<protein>
    <submittedName>
        <fullName evidence="14">Glycyl-radical enzyme activating protein</fullName>
    </submittedName>
</protein>
<dbReference type="AlphaFoldDB" id="A0A0D7M2K8"/>
<dbReference type="Proteomes" id="UP000512222">
    <property type="component" value="Chromosome"/>
</dbReference>
<comment type="similarity">
    <text evidence="2">Belongs to the organic radical-activating enzymes family.</text>
</comment>
<sequence>MKSLAVPFNMNAEPLTGRVFNIQRFSLHDGPGIRSVVFLKGCQMSCIWCANPEGLRQDNDVLWRASSCQHCGACVDACQKGIHQWSNKNHVIDPSMSCDGCRLCEEACPSQALKIVGRQMSVDEVHQEVVKDVAYYQLSGGGVTLSGGEVMLQPDFAVQVLQNLRREGIHTAVETAGFAPWSAVEKVSTVADLVLYDLKLADDTLHQRFTGVSNIRILRNLEKLLTLNTPVRLRIPVIPGVNDSSHEINNMLLLISNLTAGKTSFQGIDLLPYHAYGVQKYSLLGRDYPASTIIRKGTESNGATFLQIAKDRGISATLSTSLVG</sequence>
<dbReference type="Gene3D" id="3.30.70.20">
    <property type="match status" value="1"/>
</dbReference>
<evidence type="ECO:0000256" key="1">
    <source>
        <dbReference type="ARBA" id="ARBA00001966"/>
    </source>
</evidence>
<dbReference type="PROSITE" id="PS00198">
    <property type="entry name" value="4FE4S_FER_1"/>
    <property type="match status" value="1"/>
</dbReference>
<gene>
    <name evidence="11" type="ORF">AM363_22795</name>
    <name evidence="15" type="ORF">HV178_04995</name>
    <name evidence="14" type="ORF">I9Y29_003980</name>
    <name evidence="12" type="ORF">KY227_000818</name>
    <name evidence="13" type="ORF">PQQ21_002897</name>
</gene>
<dbReference type="EMBL" id="ABKLER030000011">
    <property type="protein sequence ID" value="EMN4145620.1"/>
    <property type="molecule type" value="Genomic_DNA"/>
</dbReference>
<feature type="domain" description="4Fe-4S ferredoxin-type" evidence="9">
    <location>
        <begin position="88"/>
        <end position="118"/>
    </location>
</feature>
<feature type="domain" description="4Fe-4S ferredoxin-type" evidence="9">
    <location>
        <begin position="59"/>
        <end position="87"/>
    </location>
</feature>
<dbReference type="PANTHER" id="PTHR30352">
    <property type="entry name" value="PYRUVATE FORMATE-LYASE-ACTIVATING ENZYME"/>
    <property type="match status" value="1"/>
</dbReference>
<dbReference type="SFLD" id="SFLDG01066">
    <property type="entry name" value="organic_radical-activating_enz"/>
    <property type="match status" value="1"/>
</dbReference>
<dbReference type="Proteomes" id="UP000855471">
    <property type="component" value="Unassembled WGS sequence"/>
</dbReference>
<dbReference type="SFLD" id="SFLDG01118">
    <property type="entry name" value="activating_enzymes__group_2"/>
    <property type="match status" value="1"/>
</dbReference>
<keyword evidence="7" id="KW-0408">Iron</keyword>
<reference evidence="13" key="6">
    <citation type="submission" date="2024-02" db="EMBL/GenBank/DDBJ databases">
        <authorList>
            <consortium name="Clinical and Environmental Microbiology Branch: Whole genome sequencing antimicrobial resistance pathogens in the healthcare setting"/>
        </authorList>
    </citation>
    <scope>NUCLEOTIDE SEQUENCE</scope>
    <source>
        <strain evidence="12">2021DK-00049</strain>
        <strain evidence="13">2023GN-00102</strain>
    </source>
</reference>
<dbReference type="EMBL" id="ABBJDF010000003">
    <property type="protein sequence ID" value="EHT9937784.1"/>
    <property type="molecule type" value="Genomic_DNA"/>
</dbReference>
<keyword evidence="3" id="KW-0004">4Fe-4S</keyword>
<dbReference type="InterPro" id="IPR012839">
    <property type="entry name" value="Organic_radical_activase"/>
</dbReference>
<dbReference type="Proteomes" id="UP000263627">
    <property type="component" value="Chromosome"/>
</dbReference>
<evidence type="ECO:0000259" key="9">
    <source>
        <dbReference type="PROSITE" id="PS51379"/>
    </source>
</evidence>
<dbReference type="InterPro" id="IPR034457">
    <property type="entry name" value="Organic_radical-activating"/>
</dbReference>